<dbReference type="Gene3D" id="1.10.340.30">
    <property type="entry name" value="Hypothetical protein, domain 2"/>
    <property type="match status" value="1"/>
</dbReference>
<reference evidence="1 2" key="1">
    <citation type="submission" date="2014-07" db="EMBL/GenBank/DDBJ databases">
        <authorList>
            <person name="Zhang J.E."/>
            <person name="Yang H."/>
            <person name="Guo J."/>
            <person name="Deng Z."/>
            <person name="Luo H."/>
            <person name="Luo M."/>
            <person name="Zhao B."/>
        </authorList>
    </citation>
    <scope>NUCLEOTIDE SEQUENCE [LARGE SCALE GENOMIC DNA]</scope>
    <source>
        <strain evidence="1 2">1CP</strain>
    </source>
</reference>
<dbReference type="EMBL" id="CP009111">
    <property type="protein sequence ID" value="ANS28359.1"/>
    <property type="molecule type" value="Genomic_DNA"/>
</dbReference>
<dbReference type="GO" id="GO:0006281">
    <property type="term" value="P:DNA repair"/>
    <property type="evidence" value="ECO:0007669"/>
    <property type="project" value="InterPro"/>
</dbReference>
<evidence type="ECO:0000313" key="1">
    <source>
        <dbReference type="EMBL" id="ANS28359.1"/>
    </source>
</evidence>
<accession>A0A1B1K708</accession>
<evidence type="ECO:0008006" key="3">
    <source>
        <dbReference type="Google" id="ProtNLM"/>
    </source>
</evidence>
<evidence type="ECO:0000313" key="2">
    <source>
        <dbReference type="Proteomes" id="UP000186108"/>
    </source>
</evidence>
<dbReference type="SUPFAM" id="SSF48150">
    <property type="entry name" value="DNA-glycosylase"/>
    <property type="match status" value="1"/>
</dbReference>
<organism evidence="1 2">
    <name type="scientific">Rhodococcus opacus</name>
    <name type="common">Nocardia opaca</name>
    <dbReference type="NCBI Taxonomy" id="37919"/>
    <lineage>
        <taxon>Bacteria</taxon>
        <taxon>Bacillati</taxon>
        <taxon>Actinomycetota</taxon>
        <taxon>Actinomycetes</taxon>
        <taxon>Mycobacteriales</taxon>
        <taxon>Nocardiaceae</taxon>
        <taxon>Rhodococcus</taxon>
    </lineage>
</organism>
<protein>
    <recommendedName>
        <fullName evidence="3">Endonuclease</fullName>
    </recommendedName>
</protein>
<name>A0A1B1K708_RHOOP</name>
<proteinExistence type="predicted"/>
<dbReference type="InterPro" id="IPR011257">
    <property type="entry name" value="DNA_glycosylase"/>
</dbReference>
<dbReference type="RefSeq" id="WP_065491190.1">
    <property type="nucleotide sequence ID" value="NZ_CP009111.1"/>
</dbReference>
<dbReference type="AlphaFoldDB" id="A0A1B1K708"/>
<dbReference type="PATRIC" id="fig|37919.13.peg.3817"/>
<dbReference type="GO" id="GO:0003824">
    <property type="term" value="F:catalytic activity"/>
    <property type="evidence" value="ECO:0007669"/>
    <property type="project" value="InterPro"/>
</dbReference>
<sequence>MSGKQPTRGRQEASVAETARALLDNAGPTYASASHVTLKDTPTPLFQLLTLSLLLSTRISSKIAVAAARELFRAGLRSPRAVRTADRRTIISALGRAGYVRYDESTATRLHAAAVRVDDEYGGDLRRLARACDQEISGAVRLLTEFDGIGPVGADIFLREVQDVWPWVRPYFDTRASKSARELGLPDDPDALSALAPEGRVAELAAALVRVSLDSQLREDVRGNTC</sequence>
<gene>
    <name evidence="1" type="ORF">R1CP_18375</name>
</gene>
<dbReference type="Proteomes" id="UP000186108">
    <property type="component" value="Chromosome"/>
</dbReference>